<feature type="domain" description="Bacterial shufflon protein N-terminal" evidence="2">
    <location>
        <begin position="25"/>
        <end position="89"/>
    </location>
</feature>
<dbReference type="EMBL" id="RBTP01000033">
    <property type="protein sequence ID" value="RMT81572.1"/>
    <property type="molecule type" value="Genomic_DNA"/>
</dbReference>
<dbReference type="InterPro" id="IPR007001">
    <property type="entry name" value="Shufflon_N"/>
</dbReference>
<keyword evidence="1" id="KW-0472">Membrane</keyword>
<accession>A0A3M5PAI0</accession>
<keyword evidence="1" id="KW-1133">Transmembrane helix</keyword>
<dbReference type="AlphaFoldDB" id="A0A3M5PAI0"/>
<comment type="caution">
    <text evidence="3">The sequence shown here is derived from an EMBL/GenBank/DDBJ whole genome shotgun (WGS) entry which is preliminary data.</text>
</comment>
<evidence type="ECO:0000256" key="1">
    <source>
        <dbReference type="SAM" id="Phobius"/>
    </source>
</evidence>
<evidence type="ECO:0000259" key="2">
    <source>
        <dbReference type="Pfam" id="PF04917"/>
    </source>
</evidence>
<reference evidence="3 4" key="1">
    <citation type="submission" date="2018-08" db="EMBL/GenBank/DDBJ databases">
        <title>Recombination of ecologically and evolutionarily significant loci maintains genetic cohesion in the Pseudomonas syringae species complex.</title>
        <authorList>
            <person name="Dillon M."/>
            <person name="Thakur S."/>
            <person name="Almeida R.N.D."/>
            <person name="Weir B.S."/>
            <person name="Guttman D.S."/>
        </authorList>
    </citation>
    <scope>NUCLEOTIDE SEQUENCE [LARGE SCALE GENOMIC DNA]</scope>
    <source>
        <strain evidence="3 4">ICMP 19473</strain>
    </source>
</reference>
<name>A0A3M5PAI0_PSEVI</name>
<proteinExistence type="predicted"/>
<sequence>MAEPLFGLIIVAVMSAIGVTLMANQMDSQSYQIAAQLQQQVADAAKYLKDNFATVCASAGPTTPVTTTPQMLRNTHYLPAGFSNTNAFGFVGYGHCRRECRHIWNSNCPRQGERRG</sequence>
<dbReference type="Pfam" id="PF04917">
    <property type="entry name" value="Shufflon_N"/>
    <property type="match status" value="1"/>
</dbReference>
<organism evidence="3 4">
    <name type="scientific">Pseudomonas viridiflava</name>
    <name type="common">Phytomonas viridiflava</name>
    <dbReference type="NCBI Taxonomy" id="33069"/>
    <lineage>
        <taxon>Bacteria</taxon>
        <taxon>Pseudomonadati</taxon>
        <taxon>Pseudomonadota</taxon>
        <taxon>Gammaproteobacteria</taxon>
        <taxon>Pseudomonadales</taxon>
        <taxon>Pseudomonadaceae</taxon>
        <taxon>Pseudomonas</taxon>
    </lineage>
</organism>
<evidence type="ECO:0000313" key="3">
    <source>
        <dbReference type="EMBL" id="RMT81572.1"/>
    </source>
</evidence>
<dbReference type="Proteomes" id="UP000273854">
    <property type="component" value="Unassembled WGS sequence"/>
</dbReference>
<feature type="transmembrane region" description="Helical" evidence="1">
    <location>
        <begin position="6"/>
        <end position="23"/>
    </location>
</feature>
<evidence type="ECO:0000313" key="4">
    <source>
        <dbReference type="Proteomes" id="UP000273854"/>
    </source>
</evidence>
<protein>
    <submittedName>
        <fullName evidence="3">Prepilin</fullName>
    </submittedName>
</protein>
<gene>
    <name evidence="3" type="ORF">ALP40_03426</name>
</gene>
<keyword evidence="1" id="KW-0812">Transmembrane</keyword>